<sequence length="40" mass="4790">MFNLKIILINTHLANYMPIQLLETNQKLTRLKTMIYKKVV</sequence>
<evidence type="ECO:0000313" key="2">
    <source>
        <dbReference type="Proteomes" id="UP000005566"/>
    </source>
</evidence>
<reference evidence="1 2" key="1">
    <citation type="journal article" date="2014" name="Acta Crystallogr. D">
        <title>Structure-based characterization and antifreeze properties of a hyperactive ice-binding protein from the Antarctic bacterium Flavobacterium frigoris PS1.</title>
        <authorList>
            <person name="Do H."/>
            <person name="Kim S.J."/>
            <person name="Kim H.J."/>
            <person name="Lee J.H."/>
        </authorList>
    </citation>
    <scope>NUCLEOTIDE SEQUENCE [LARGE SCALE GENOMIC DNA]</scope>
    <source>
        <strain evidence="1 2">PS1</strain>
    </source>
</reference>
<dbReference type="AlphaFoldDB" id="H7FRR3"/>
<organism evidence="1 2">
    <name type="scientific">Flavobacterium frigoris (strain PS1)</name>
    <dbReference type="NCBI Taxonomy" id="1086011"/>
    <lineage>
        <taxon>Bacteria</taxon>
        <taxon>Pseudomonadati</taxon>
        <taxon>Bacteroidota</taxon>
        <taxon>Flavobacteriia</taxon>
        <taxon>Flavobacteriales</taxon>
        <taxon>Flavobacteriaceae</taxon>
        <taxon>Flavobacterium</taxon>
    </lineage>
</organism>
<protein>
    <submittedName>
        <fullName evidence="1">Uncharacterized protein</fullName>
    </submittedName>
</protein>
<dbReference type="STRING" id="1086011.HJ01_01925"/>
<evidence type="ECO:0000313" key="1">
    <source>
        <dbReference type="EMBL" id="EIA08203.1"/>
    </source>
</evidence>
<gene>
    <name evidence="1" type="ORF">HJ01_01925</name>
</gene>
<dbReference type="EMBL" id="AHKF01000018">
    <property type="protein sequence ID" value="EIA08203.1"/>
    <property type="molecule type" value="Genomic_DNA"/>
</dbReference>
<comment type="caution">
    <text evidence="1">The sequence shown here is derived from an EMBL/GenBank/DDBJ whole genome shotgun (WGS) entry which is preliminary data.</text>
</comment>
<name>H7FRR3_FLAFP</name>
<accession>H7FRR3</accession>
<proteinExistence type="predicted"/>
<keyword evidence="2" id="KW-1185">Reference proteome</keyword>
<dbReference type="Proteomes" id="UP000005566">
    <property type="component" value="Unassembled WGS sequence"/>
</dbReference>